<dbReference type="GO" id="GO:0016757">
    <property type="term" value="F:glycosyltransferase activity"/>
    <property type="evidence" value="ECO:0007669"/>
    <property type="project" value="InterPro"/>
</dbReference>
<dbReference type="KEGG" id="pseg:D3H65_17585"/>
<protein>
    <submittedName>
        <fullName evidence="3">Glycosyltransferase family 1 protein</fullName>
    </submittedName>
</protein>
<dbReference type="CDD" id="cd03801">
    <property type="entry name" value="GT4_PimA-like"/>
    <property type="match status" value="1"/>
</dbReference>
<dbReference type="Proteomes" id="UP000263900">
    <property type="component" value="Chromosome"/>
</dbReference>
<evidence type="ECO:0000259" key="1">
    <source>
        <dbReference type="Pfam" id="PF00534"/>
    </source>
</evidence>
<dbReference type="RefSeq" id="WP_119051559.1">
    <property type="nucleotide sequence ID" value="NZ_CP032157.1"/>
</dbReference>
<dbReference type="Pfam" id="PF13439">
    <property type="entry name" value="Glyco_transf_4"/>
    <property type="match status" value="1"/>
</dbReference>
<evidence type="ECO:0000313" key="4">
    <source>
        <dbReference type="Proteomes" id="UP000263900"/>
    </source>
</evidence>
<feature type="domain" description="Glycosyltransferase subfamily 4-like N-terminal" evidence="2">
    <location>
        <begin position="30"/>
        <end position="140"/>
    </location>
</feature>
<proteinExistence type="predicted"/>
<organism evidence="3 4">
    <name type="scientific">Paraflavitalea soli</name>
    <dbReference type="NCBI Taxonomy" id="2315862"/>
    <lineage>
        <taxon>Bacteria</taxon>
        <taxon>Pseudomonadati</taxon>
        <taxon>Bacteroidota</taxon>
        <taxon>Chitinophagia</taxon>
        <taxon>Chitinophagales</taxon>
        <taxon>Chitinophagaceae</taxon>
        <taxon>Paraflavitalea</taxon>
    </lineage>
</organism>
<dbReference type="PANTHER" id="PTHR45947:SF3">
    <property type="entry name" value="SULFOQUINOVOSYL TRANSFERASE SQD2"/>
    <property type="match status" value="1"/>
</dbReference>
<dbReference type="AlphaFoldDB" id="A0A3B7MNG0"/>
<reference evidence="3 4" key="1">
    <citation type="submission" date="2018-09" db="EMBL/GenBank/DDBJ databases">
        <title>Genome sequencing of strain 6GH32-13.</title>
        <authorList>
            <person name="Weon H.-Y."/>
            <person name="Heo J."/>
            <person name="Kwon S.-W."/>
        </authorList>
    </citation>
    <scope>NUCLEOTIDE SEQUENCE [LARGE SCALE GENOMIC DNA]</scope>
    <source>
        <strain evidence="3 4">5GH32-13</strain>
    </source>
</reference>
<dbReference type="InterPro" id="IPR050194">
    <property type="entry name" value="Glycosyltransferase_grp1"/>
</dbReference>
<accession>A0A3B7MNG0</accession>
<dbReference type="OrthoDB" id="9811239at2"/>
<dbReference type="Pfam" id="PF00534">
    <property type="entry name" value="Glycos_transf_1"/>
    <property type="match status" value="1"/>
</dbReference>
<evidence type="ECO:0000313" key="3">
    <source>
        <dbReference type="EMBL" id="AXY75678.1"/>
    </source>
</evidence>
<feature type="domain" description="Glycosyl transferase family 1" evidence="1">
    <location>
        <begin position="195"/>
        <end position="355"/>
    </location>
</feature>
<dbReference type="SUPFAM" id="SSF53756">
    <property type="entry name" value="UDP-Glycosyltransferase/glycogen phosphorylase"/>
    <property type="match status" value="1"/>
</dbReference>
<keyword evidence="3" id="KW-0808">Transferase</keyword>
<dbReference type="InterPro" id="IPR028098">
    <property type="entry name" value="Glyco_trans_4-like_N"/>
</dbReference>
<dbReference type="InterPro" id="IPR001296">
    <property type="entry name" value="Glyco_trans_1"/>
</dbReference>
<sequence length="386" mass="44263">MRVVNIFYYYDDKVAGAEDLIRYYYTTTGWAEALHTRGVETIIMTRFRQEESYRKNNIQHYFVKDQLGSSFRAWQIPWKFLRKVRELDADIIHVHSLTLSLQTWALRLLLKKKTAIIIQHHGGRSPGPFKRAIHNLFNSVADAYFFTTVEQGTNWFMKKKPFHKVLPVMEGATFFDYERRDAGRNPGYQHRSIARARTGISGSPVLLWAGRLDTNKDPLTILDGFETIGKKYPAASLYMIYSNDQLLCQVQQRISNSATLSKQVHLLGKIAHESIEDYYNSADYFVLGSHYEGSGYALSEALRCGCIPVITHIPSFYMMTNEGQLGALWEAGNPQSFSAAIETAIQKPLLQEANNCIHFYEEHLSFEAIARTAARHYHQVSNARSQ</sequence>
<dbReference type="Gene3D" id="3.40.50.2000">
    <property type="entry name" value="Glycogen Phosphorylase B"/>
    <property type="match status" value="2"/>
</dbReference>
<evidence type="ECO:0000259" key="2">
    <source>
        <dbReference type="Pfam" id="PF13439"/>
    </source>
</evidence>
<gene>
    <name evidence="3" type="ORF">D3H65_17585</name>
</gene>
<keyword evidence="4" id="KW-1185">Reference proteome</keyword>
<dbReference type="PANTHER" id="PTHR45947">
    <property type="entry name" value="SULFOQUINOVOSYL TRANSFERASE SQD2"/>
    <property type="match status" value="1"/>
</dbReference>
<dbReference type="EMBL" id="CP032157">
    <property type="protein sequence ID" value="AXY75678.1"/>
    <property type="molecule type" value="Genomic_DNA"/>
</dbReference>
<name>A0A3B7MNG0_9BACT</name>